<keyword evidence="2" id="KW-0430">Lectin</keyword>
<organism evidence="2 3">
    <name type="scientific">Dinothrombium tinctorium</name>
    <dbReference type="NCBI Taxonomy" id="1965070"/>
    <lineage>
        <taxon>Eukaryota</taxon>
        <taxon>Metazoa</taxon>
        <taxon>Ecdysozoa</taxon>
        <taxon>Arthropoda</taxon>
        <taxon>Chelicerata</taxon>
        <taxon>Arachnida</taxon>
        <taxon>Acari</taxon>
        <taxon>Acariformes</taxon>
        <taxon>Trombidiformes</taxon>
        <taxon>Prostigmata</taxon>
        <taxon>Anystina</taxon>
        <taxon>Parasitengona</taxon>
        <taxon>Trombidioidea</taxon>
        <taxon>Trombidiidae</taxon>
        <taxon>Dinothrombium</taxon>
    </lineage>
</organism>
<dbReference type="GO" id="GO:0030246">
    <property type="term" value="F:carbohydrate binding"/>
    <property type="evidence" value="ECO:0007669"/>
    <property type="project" value="UniProtKB-KW"/>
</dbReference>
<dbReference type="Proteomes" id="UP000285301">
    <property type="component" value="Unassembled WGS sequence"/>
</dbReference>
<dbReference type="Pfam" id="PF00059">
    <property type="entry name" value="Lectin_C"/>
    <property type="match status" value="1"/>
</dbReference>
<dbReference type="Gene3D" id="3.10.100.10">
    <property type="entry name" value="Mannose-Binding Protein A, subunit A"/>
    <property type="match status" value="1"/>
</dbReference>
<dbReference type="EMBL" id="NCKU01000291">
    <property type="protein sequence ID" value="RWS16134.1"/>
    <property type="molecule type" value="Genomic_DNA"/>
</dbReference>
<dbReference type="AlphaFoldDB" id="A0A443RLH8"/>
<protein>
    <submittedName>
        <fullName evidence="2">C-type lectin domain family 4 member A-like isoform X1</fullName>
    </submittedName>
</protein>
<evidence type="ECO:0000313" key="3">
    <source>
        <dbReference type="Proteomes" id="UP000285301"/>
    </source>
</evidence>
<dbReference type="OrthoDB" id="6133475at2759"/>
<name>A0A443RLH8_9ACAR</name>
<dbReference type="InterPro" id="IPR001304">
    <property type="entry name" value="C-type_lectin-like"/>
</dbReference>
<gene>
    <name evidence="2" type="ORF">B4U79_17192</name>
</gene>
<dbReference type="SUPFAM" id="SSF56436">
    <property type="entry name" value="C-type lectin-like"/>
    <property type="match status" value="1"/>
</dbReference>
<dbReference type="PROSITE" id="PS50041">
    <property type="entry name" value="C_TYPE_LECTIN_2"/>
    <property type="match status" value="1"/>
</dbReference>
<comment type="caution">
    <text evidence="2">The sequence shown here is derived from an EMBL/GenBank/DDBJ whole genome shotgun (WGS) entry which is preliminary data.</text>
</comment>
<dbReference type="InterPro" id="IPR016186">
    <property type="entry name" value="C-type_lectin-like/link_sf"/>
</dbReference>
<evidence type="ECO:0000259" key="1">
    <source>
        <dbReference type="PROSITE" id="PS50041"/>
    </source>
</evidence>
<dbReference type="STRING" id="1965070.A0A443RLH8"/>
<accession>A0A443RLH8</accession>
<evidence type="ECO:0000313" key="2">
    <source>
        <dbReference type="EMBL" id="RWS16134.1"/>
    </source>
</evidence>
<feature type="domain" description="C-type lectin" evidence="1">
    <location>
        <begin position="1"/>
        <end position="91"/>
    </location>
</feature>
<dbReference type="InterPro" id="IPR050111">
    <property type="entry name" value="C-type_lectin/snaclec_domain"/>
</dbReference>
<reference evidence="2 3" key="1">
    <citation type="journal article" date="2018" name="Gigascience">
        <title>Genomes of trombidid mites reveal novel predicted allergens and laterally-transferred genes associated with secondary metabolism.</title>
        <authorList>
            <person name="Dong X."/>
            <person name="Chaisiri K."/>
            <person name="Xia D."/>
            <person name="Armstrong S.D."/>
            <person name="Fang Y."/>
            <person name="Donnelly M.J."/>
            <person name="Kadowaki T."/>
            <person name="McGarry J.W."/>
            <person name="Darby A.C."/>
            <person name="Makepeace B.L."/>
        </authorList>
    </citation>
    <scope>NUCLEOTIDE SEQUENCE [LARGE SCALE GENOMIC DNA]</scope>
    <source>
        <strain evidence="2">UoL-WK</strain>
    </source>
</reference>
<keyword evidence="3" id="KW-1185">Reference proteome</keyword>
<sequence length="141" mass="16321">MFDAHLAIIGSREEHQFLSSKLNHCTRYWVGGLPIARGKMSFVWLDLTPLNYAPWFPGAPNDYEAKCSGLTVDKIFFHDDHCSEAHCLICQKFNENATRIFDEYPKTLIDYIANKMEKDEKLKTNVIQLLKRHKNGSCLKK</sequence>
<dbReference type="PANTHER" id="PTHR22803">
    <property type="entry name" value="MANNOSE, PHOSPHOLIPASE, LECTIN RECEPTOR RELATED"/>
    <property type="match status" value="1"/>
</dbReference>
<dbReference type="InterPro" id="IPR016187">
    <property type="entry name" value="CTDL_fold"/>
</dbReference>
<proteinExistence type="predicted"/>